<keyword evidence="24" id="KW-1185">Reference proteome</keyword>
<dbReference type="InterPro" id="IPR036618">
    <property type="entry name" value="PtsI_HPr-bd_sf"/>
</dbReference>
<sequence length="550" mass="56321">MTAASAARPSRILQGRTAAPGFAAGRIVRLERGAADGIAAARTVGTPDEETAALKAALAASAADLAGLIGSLDDEEAAAMLEFQLAMLEDDALTEPAFAALAEGMGAEAAFAAQLDAEIAGYRASDDDYFRARGSDLEDLKARVLAHLAGEAGTAAMIADDAILVGRDLAPSRFLEIDWRPGQGIALAEGSLTSHVAILARARGIPMLVGLAGIDAPDGTEALLDAEAGTLLLAPDAADRALFDARRAAGLDRDRDAATFALEPAATACGTPIQVLLNIGAPSDLAGLDPALCDGIGLVRTEFLFHGRGGDDLPGEDEQFEAYRAILAWADGRPVTIRTLDAGGDKPIPGYTLDGEANPFLGLRGVRLSLAREAVFRVQLRALLRAAAHGALKIMIPMVAVPAEMAAVRTLVEEEAASLATAGTPPGRFELGMMVEVPAAALTLDLFAVDFVSIGSNDLVQYLMAAGRDSTAVAALADPLAPAVLRVIETVAREAAARGVPVSLCGDAGGDPAAIPHLLAAGLRVLSMGAAAVPRAKAAIRATTLPGRRP</sequence>
<evidence type="ECO:0000256" key="6">
    <source>
        <dbReference type="ARBA" id="ARBA00016544"/>
    </source>
</evidence>
<evidence type="ECO:0000256" key="14">
    <source>
        <dbReference type="ARBA" id="ARBA00022842"/>
    </source>
</evidence>
<evidence type="ECO:0000256" key="13">
    <source>
        <dbReference type="ARBA" id="ARBA00022777"/>
    </source>
</evidence>
<comment type="subcellular location">
    <subcellularLocation>
        <location evidence="3 16">Cytoplasm</location>
    </subcellularLocation>
</comment>
<evidence type="ECO:0000259" key="21">
    <source>
        <dbReference type="Pfam" id="PF02896"/>
    </source>
</evidence>
<feature type="domain" description="Phosphotransferase system enzyme I N-terminal" evidence="22">
    <location>
        <begin position="14"/>
        <end position="133"/>
    </location>
</feature>
<evidence type="ECO:0000259" key="22">
    <source>
        <dbReference type="Pfam" id="PF05524"/>
    </source>
</evidence>
<keyword evidence="7 16" id="KW-0813">Transport</keyword>
<dbReference type="Proteomes" id="UP000766595">
    <property type="component" value="Unassembled WGS sequence"/>
</dbReference>
<dbReference type="PANTHER" id="PTHR46244:SF6">
    <property type="entry name" value="PHOSPHOENOLPYRUVATE-PROTEIN PHOSPHOTRANSFERASE"/>
    <property type="match status" value="1"/>
</dbReference>
<evidence type="ECO:0000313" key="23">
    <source>
        <dbReference type="EMBL" id="MBT9292403.1"/>
    </source>
</evidence>
<dbReference type="InterPro" id="IPR040442">
    <property type="entry name" value="Pyrv_kinase-like_dom_sf"/>
</dbReference>
<dbReference type="AlphaFoldDB" id="A0A947D8L9"/>
<evidence type="ECO:0000256" key="10">
    <source>
        <dbReference type="ARBA" id="ARBA00022679"/>
    </source>
</evidence>
<comment type="caution">
    <text evidence="23">The sequence shown here is derived from an EMBL/GenBank/DDBJ whole genome shotgun (WGS) entry which is preliminary data.</text>
</comment>
<comment type="similarity">
    <text evidence="4 16">Belongs to the PEP-utilizing enzyme family.</text>
</comment>
<dbReference type="GO" id="GO:0046872">
    <property type="term" value="F:metal ion binding"/>
    <property type="evidence" value="ECO:0007669"/>
    <property type="project" value="UniProtKB-KW"/>
</dbReference>
<evidence type="ECO:0000256" key="17">
    <source>
        <dbReference type="PIRSR" id="PIRSR000732-1"/>
    </source>
</evidence>
<feature type="binding site" evidence="18">
    <location>
        <begin position="457"/>
        <end position="458"/>
    </location>
    <ligand>
        <name>phosphoenolpyruvate</name>
        <dbReference type="ChEBI" id="CHEBI:58702"/>
    </ligand>
</feature>
<evidence type="ECO:0000256" key="7">
    <source>
        <dbReference type="ARBA" id="ARBA00022448"/>
    </source>
</evidence>
<dbReference type="GO" id="GO:0008965">
    <property type="term" value="F:phosphoenolpyruvate-protein phosphotransferase activity"/>
    <property type="evidence" value="ECO:0007669"/>
    <property type="project" value="UniProtKB-EC"/>
</dbReference>
<dbReference type="Gene3D" id="3.50.30.10">
    <property type="entry name" value="Phosphohistidine domain"/>
    <property type="match status" value="1"/>
</dbReference>
<dbReference type="PANTHER" id="PTHR46244">
    <property type="entry name" value="PHOSPHOENOLPYRUVATE-PROTEIN PHOSPHOTRANSFERASE"/>
    <property type="match status" value="1"/>
</dbReference>
<dbReference type="InterPro" id="IPR024692">
    <property type="entry name" value="PTS_EI"/>
</dbReference>
<evidence type="ECO:0000256" key="18">
    <source>
        <dbReference type="PIRSR" id="PIRSR000732-2"/>
    </source>
</evidence>
<dbReference type="PRINTS" id="PR01736">
    <property type="entry name" value="PHPHTRNFRASE"/>
</dbReference>
<keyword evidence="12 16" id="KW-0479">Metal-binding</keyword>
<keyword evidence="11 16" id="KW-0598">Phosphotransferase system</keyword>
<dbReference type="GO" id="GO:0016301">
    <property type="term" value="F:kinase activity"/>
    <property type="evidence" value="ECO:0007669"/>
    <property type="project" value="UniProtKB-KW"/>
</dbReference>
<gene>
    <name evidence="23" type="primary">ptsP</name>
    <name evidence="23" type="ORF">KL771_23270</name>
</gene>
<feature type="binding site" evidence="19">
    <location>
        <position position="458"/>
    </location>
    <ligand>
        <name>Mg(2+)</name>
        <dbReference type="ChEBI" id="CHEBI:18420"/>
    </ligand>
</feature>
<feature type="active site" description="Tele-phosphohistidine intermediate" evidence="17">
    <location>
        <position position="195"/>
    </location>
</feature>
<dbReference type="GO" id="GO:0009401">
    <property type="term" value="P:phosphoenolpyruvate-dependent sugar phosphotransferase system"/>
    <property type="evidence" value="ECO:0007669"/>
    <property type="project" value="UniProtKB-KW"/>
</dbReference>
<dbReference type="GO" id="GO:0005737">
    <property type="term" value="C:cytoplasm"/>
    <property type="evidence" value="ECO:0007669"/>
    <property type="project" value="UniProtKB-SubCell"/>
</dbReference>
<comment type="catalytic activity">
    <reaction evidence="1 16">
        <text>L-histidyl-[protein] + phosphoenolpyruvate = N(pros)-phospho-L-histidyl-[protein] + pyruvate</text>
        <dbReference type="Rhea" id="RHEA:23880"/>
        <dbReference type="Rhea" id="RHEA-COMP:9745"/>
        <dbReference type="Rhea" id="RHEA-COMP:9746"/>
        <dbReference type="ChEBI" id="CHEBI:15361"/>
        <dbReference type="ChEBI" id="CHEBI:29979"/>
        <dbReference type="ChEBI" id="CHEBI:58702"/>
        <dbReference type="ChEBI" id="CHEBI:64837"/>
        <dbReference type="EC" id="2.7.3.9"/>
    </reaction>
</comment>
<evidence type="ECO:0000256" key="15">
    <source>
        <dbReference type="ARBA" id="ARBA00033235"/>
    </source>
</evidence>
<evidence type="ECO:0000313" key="24">
    <source>
        <dbReference type="Proteomes" id="UP000766595"/>
    </source>
</evidence>
<evidence type="ECO:0000256" key="8">
    <source>
        <dbReference type="ARBA" id="ARBA00022490"/>
    </source>
</evidence>
<dbReference type="Gene3D" id="3.20.20.60">
    <property type="entry name" value="Phosphoenolpyruvate-binding domains"/>
    <property type="match status" value="1"/>
</dbReference>
<feature type="binding site" evidence="19">
    <location>
        <position position="436"/>
    </location>
    <ligand>
        <name>Mg(2+)</name>
        <dbReference type="ChEBI" id="CHEBI:18420"/>
    </ligand>
</feature>
<dbReference type="Pfam" id="PF00391">
    <property type="entry name" value="PEP-utilizers"/>
    <property type="match status" value="1"/>
</dbReference>
<dbReference type="InterPro" id="IPR036637">
    <property type="entry name" value="Phosphohistidine_dom_sf"/>
</dbReference>
<name>A0A947D8L9_9HYPH</name>
<keyword evidence="13 16" id="KW-0418">Kinase</keyword>
<dbReference type="InterPro" id="IPR015813">
    <property type="entry name" value="Pyrv/PenolPyrv_kinase-like_dom"/>
</dbReference>
<dbReference type="SUPFAM" id="SSF47831">
    <property type="entry name" value="Enzyme I of the PEP:sugar phosphotransferase system HPr-binding (sub)domain"/>
    <property type="match status" value="1"/>
</dbReference>
<evidence type="ECO:0000256" key="2">
    <source>
        <dbReference type="ARBA" id="ARBA00001946"/>
    </source>
</evidence>
<evidence type="ECO:0000256" key="9">
    <source>
        <dbReference type="ARBA" id="ARBA00022597"/>
    </source>
</evidence>
<keyword evidence="10 16" id="KW-0808">Transferase</keyword>
<feature type="binding site" evidence="18">
    <location>
        <position position="300"/>
    </location>
    <ligand>
        <name>phosphoenolpyruvate</name>
        <dbReference type="ChEBI" id="CHEBI:58702"/>
    </ligand>
</feature>
<dbReference type="EC" id="2.7.3.9" evidence="5 16"/>
<evidence type="ECO:0000256" key="19">
    <source>
        <dbReference type="PIRSR" id="PIRSR000732-3"/>
    </source>
</evidence>
<dbReference type="PIRSF" id="PIRSF000732">
    <property type="entry name" value="PTS_enzyme_I"/>
    <property type="match status" value="1"/>
</dbReference>
<keyword evidence="9 16" id="KW-0762">Sugar transport</keyword>
<feature type="active site" description="Proton donor" evidence="17">
    <location>
        <position position="505"/>
    </location>
</feature>
<dbReference type="InterPro" id="IPR050499">
    <property type="entry name" value="PEP-utilizing_PTS_enzyme"/>
</dbReference>
<feature type="domain" description="PEP-utilising enzyme C-terminal" evidence="21">
    <location>
        <begin position="260"/>
        <end position="543"/>
    </location>
</feature>
<proteinExistence type="inferred from homology"/>
<dbReference type="RefSeq" id="WP_261970917.1">
    <property type="nucleotide sequence ID" value="NZ_JAHHZF010000013.1"/>
</dbReference>
<evidence type="ECO:0000256" key="12">
    <source>
        <dbReference type="ARBA" id="ARBA00022723"/>
    </source>
</evidence>
<feature type="domain" description="PEP-utilising enzyme mobile" evidence="20">
    <location>
        <begin position="160"/>
        <end position="229"/>
    </location>
</feature>
<accession>A0A947D8L9</accession>
<evidence type="ECO:0000256" key="3">
    <source>
        <dbReference type="ARBA" id="ARBA00004496"/>
    </source>
</evidence>
<dbReference type="InterPro" id="IPR023151">
    <property type="entry name" value="PEP_util_CS"/>
</dbReference>
<comment type="cofactor">
    <cofactor evidence="2 16 19">
        <name>Mg(2+)</name>
        <dbReference type="ChEBI" id="CHEBI:18420"/>
    </cofactor>
</comment>
<reference evidence="23 24" key="1">
    <citation type="submission" date="2021-06" db="EMBL/GenBank/DDBJ databases">
        <authorList>
            <person name="Grouzdev D.S."/>
            <person name="Koziaeva V."/>
        </authorList>
    </citation>
    <scope>NUCLEOTIDE SEQUENCE [LARGE SCALE GENOMIC DNA]</scope>
    <source>
        <strain evidence="23 24">22</strain>
    </source>
</reference>
<dbReference type="NCBIfam" id="TIGR01417">
    <property type="entry name" value="PTS_I_fam"/>
    <property type="match status" value="1"/>
</dbReference>
<evidence type="ECO:0000256" key="5">
    <source>
        <dbReference type="ARBA" id="ARBA00012232"/>
    </source>
</evidence>
<dbReference type="SUPFAM" id="SSF51621">
    <property type="entry name" value="Phosphoenolpyruvate/pyruvate domain"/>
    <property type="match status" value="1"/>
</dbReference>
<dbReference type="Gene3D" id="1.10.274.10">
    <property type="entry name" value="PtsI, HPr-binding domain"/>
    <property type="match status" value="1"/>
</dbReference>
<dbReference type="EMBL" id="JAHHZF010000013">
    <property type="protein sequence ID" value="MBT9292403.1"/>
    <property type="molecule type" value="Genomic_DNA"/>
</dbReference>
<protein>
    <recommendedName>
        <fullName evidence="6 16">Phosphoenolpyruvate-protein phosphotransferase</fullName>
        <ecNumber evidence="5 16">2.7.3.9</ecNumber>
    </recommendedName>
    <alternativeName>
        <fullName evidence="15 16">Phosphotransferase system, enzyme I</fullName>
    </alternativeName>
</protein>
<keyword evidence="8 16" id="KW-0963">Cytoplasm</keyword>
<feature type="binding site" evidence="18">
    <location>
        <position position="338"/>
    </location>
    <ligand>
        <name>phosphoenolpyruvate</name>
        <dbReference type="ChEBI" id="CHEBI:58702"/>
    </ligand>
</feature>
<evidence type="ECO:0000256" key="4">
    <source>
        <dbReference type="ARBA" id="ARBA00007837"/>
    </source>
</evidence>
<feature type="binding site" evidence="18">
    <location>
        <position position="468"/>
    </location>
    <ligand>
        <name>phosphoenolpyruvate</name>
        <dbReference type="ChEBI" id="CHEBI:58702"/>
    </ligand>
</feature>
<dbReference type="Pfam" id="PF05524">
    <property type="entry name" value="PEP-utilisers_N"/>
    <property type="match status" value="1"/>
</dbReference>
<dbReference type="SUPFAM" id="SSF52009">
    <property type="entry name" value="Phosphohistidine domain"/>
    <property type="match status" value="1"/>
</dbReference>
<dbReference type="Pfam" id="PF02896">
    <property type="entry name" value="PEP-utilizers_C"/>
    <property type="match status" value="1"/>
</dbReference>
<evidence type="ECO:0000256" key="1">
    <source>
        <dbReference type="ARBA" id="ARBA00000683"/>
    </source>
</evidence>
<evidence type="ECO:0000259" key="20">
    <source>
        <dbReference type="Pfam" id="PF00391"/>
    </source>
</evidence>
<dbReference type="InterPro" id="IPR006318">
    <property type="entry name" value="PTS_EI-like"/>
</dbReference>
<keyword evidence="14 16" id="KW-0460">Magnesium</keyword>
<dbReference type="PROSITE" id="PS00742">
    <property type="entry name" value="PEP_ENZYMES_2"/>
    <property type="match status" value="1"/>
</dbReference>
<dbReference type="InterPro" id="IPR000121">
    <property type="entry name" value="PEP_util_C"/>
</dbReference>
<evidence type="ECO:0000256" key="16">
    <source>
        <dbReference type="PIRNR" id="PIRNR000732"/>
    </source>
</evidence>
<dbReference type="InterPro" id="IPR008731">
    <property type="entry name" value="PTS_EIN"/>
</dbReference>
<organism evidence="23 24">
    <name type="scientific">Prosthecodimorpha staleyi</name>
    <dbReference type="NCBI Taxonomy" id="2840188"/>
    <lineage>
        <taxon>Bacteria</taxon>
        <taxon>Pseudomonadati</taxon>
        <taxon>Pseudomonadota</taxon>
        <taxon>Alphaproteobacteria</taxon>
        <taxon>Hyphomicrobiales</taxon>
        <taxon>Ancalomicrobiaceae</taxon>
        <taxon>Prosthecodimorpha</taxon>
    </lineage>
</organism>
<evidence type="ECO:0000256" key="11">
    <source>
        <dbReference type="ARBA" id="ARBA00022683"/>
    </source>
</evidence>
<comment type="function">
    <text evidence="16">General (non sugar-specific) component of the phosphoenolpyruvate-dependent sugar phosphotransferase system (sugar PTS). This major carbohydrate active-transport system catalyzes the phosphorylation of incoming sugar substrates concomitantly with their translocation across the cell membrane. Enzyme I transfers the phosphoryl group from phosphoenolpyruvate (PEP) to the phosphoryl carrier protein (HPr).</text>
</comment>
<dbReference type="InterPro" id="IPR008279">
    <property type="entry name" value="PEP-util_enz_mobile_dom"/>
</dbReference>